<dbReference type="GO" id="GO:0006270">
    <property type="term" value="P:DNA replication initiation"/>
    <property type="evidence" value="ECO:0007669"/>
    <property type="project" value="InterPro"/>
</dbReference>
<gene>
    <name evidence="3" type="primary">repB3</name>
    <name evidence="3" type="ordered locus">bpr_IV001</name>
</gene>
<evidence type="ECO:0000313" key="4">
    <source>
        <dbReference type="Proteomes" id="UP000001299"/>
    </source>
</evidence>
<dbReference type="Pfam" id="PF21205">
    <property type="entry name" value="Rep3_C"/>
    <property type="match status" value="1"/>
</dbReference>
<feature type="domain" description="Initiator Rep protein WH1" evidence="2">
    <location>
        <begin position="20"/>
        <end position="167"/>
    </location>
</feature>
<protein>
    <submittedName>
        <fullName evidence="3">Replication initiation protein repB3</fullName>
    </submittedName>
</protein>
<name>E0S4N4_BUTPB</name>
<keyword evidence="3" id="KW-0614">Plasmid</keyword>
<evidence type="ECO:0000313" key="3">
    <source>
        <dbReference type="EMBL" id="ADL36366.1"/>
    </source>
</evidence>
<dbReference type="HOGENOM" id="CLU_055082_0_0_9"/>
<dbReference type="InterPro" id="IPR036388">
    <property type="entry name" value="WH-like_DNA-bd_sf"/>
</dbReference>
<accession>E0S4N4</accession>
<evidence type="ECO:0000256" key="1">
    <source>
        <dbReference type="ARBA" id="ARBA00038283"/>
    </source>
</evidence>
<dbReference type="SUPFAM" id="SSF46785">
    <property type="entry name" value="Winged helix' DNA-binding domain"/>
    <property type="match status" value="3"/>
</dbReference>
<organism evidence="3 4">
    <name type="scientific">Butyrivibrio proteoclasticus (strain ATCC 51982 / DSM 14932 / B316)</name>
    <name type="common">Clostridium proteoclasticum</name>
    <dbReference type="NCBI Taxonomy" id="515622"/>
    <lineage>
        <taxon>Bacteria</taxon>
        <taxon>Bacillati</taxon>
        <taxon>Bacillota</taxon>
        <taxon>Clostridia</taxon>
        <taxon>Lachnospirales</taxon>
        <taxon>Lachnospiraceae</taxon>
        <taxon>Butyrivibrio</taxon>
    </lineage>
</organism>
<dbReference type="EMBL" id="CP001813">
    <property type="protein sequence ID" value="ADL36366.1"/>
    <property type="molecule type" value="Genomic_DNA"/>
</dbReference>
<proteinExistence type="inferred from homology"/>
<dbReference type="Gene3D" id="1.10.10.10">
    <property type="entry name" value="Winged helix-like DNA-binding domain superfamily/Winged helix DNA-binding domain"/>
    <property type="match status" value="2"/>
</dbReference>
<dbReference type="InterPro" id="IPR036390">
    <property type="entry name" value="WH_DNA-bd_sf"/>
</dbReference>
<dbReference type="Proteomes" id="UP000001299">
    <property type="component" value="Plasmid pCY186"/>
</dbReference>
<comment type="similarity">
    <text evidence="1">Belongs to the initiator RepB protein family.</text>
</comment>
<sequence length="414" mass="48018">MAKKKDESYDLSILRGRQYSKSNSLINAKGTTSLLAQKIFSVGIQQAQLDESTGQLITTLHGGDLRRIFGNKGGSFYEHIRDLVEPEKDKASLLDWRIIYTNDSTKELEALNVVTDCKFKDGILEMRYNNRITDQLYQLKENYTMFSLEETIPLKSIYSYRIYEILKSEFDKQSYLAHKRGENLDNSEPYMMVMNLTDLKLRLGIIDPNENKEIYNALKKSNVDFDYIEQLSQKSAERKKDKDASNTGKPKYSVFSTFRKNTLDKAKEELDEMTSIRFEYEPVKSGRGGKIHSIRFFIYDKKKTKVEVVEKKIVKVLTPEEKDEFIDSLNEIIEERLKMKDLRAIAEAAEYDLSKVEKAYRVMSSKSSVNDITAFMISAIKGGYEEPVKKTTQFNKYEQRADDFVELEKILLDN</sequence>
<keyword evidence="4" id="KW-1185">Reference proteome</keyword>
<dbReference type="AlphaFoldDB" id="E0S4N4"/>
<dbReference type="eggNOG" id="COG5527">
    <property type="taxonomic scope" value="Bacteria"/>
</dbReference>
<dbReference type="GO" id="GO:0003887">
    <property type="term" value="F:DNA-directed DNA polymerase activity"/>
    <property type="evidence" value="ECO:0007669"/>
    <property type="project" value="InterPro"/>
</dbReference>
<evidence type="ECO:0000259" key="2">
    <source>
        <dbReference type="Pfam" id="PF01051"/>
    </source>
</evidence>
<dbReference type="Pfam" id="PF01051">
    <property type="entry name" value="Rep3_N"/>
    <property type="match status" value="1"/>
</dbReference>
<dbReference type="RefSeq" id="WP_013283015.1">
    <property type="nucleotide sequence ID" value="NC_014390.1"/>
</dbReference>
<dbReference type="KEGG" id="bpb:bpr_IV001"/>
<dbReference type="InterPro" id="IPR000525">
    <property type="entry name" value="Initiator_Rep_WH1"/>
</dbReference>
<reference evidence="3 4" key="1">
    <citation type="journal article" date="2010" name="PLoS ONE">
        <title>The glycobiome of the rumen bacterium Butyrivibrio proteoclasticus B316(T) highlights adaptation to a polysaccharide-rich environment.</title>
        <authorList>
            <person name="Kelly W.J."/>
            <person name="Leahy S.C."/>
            <person name="Altermann E."/>
            <person name="Yeoman C.J."/>
            <person name="Dunne J.C."/>
            <person name="Kong Z."/>
            <person name="Pacheco D.M."/>
            <person name="Li D."/>
            <person name="Noel S.J."/>
            <person name="Moon C.D."/>
            <person name="Cookson A.L."/>
            <person name="Attwood G.T."/>
        </authorList>
    </citation>
    <scope>NUCLEOTIDE SEQUENCE [LARGE SCALE GENOMIC DNA]</scope>
    <source>
        <strain evidence="4">ATCC 51982 / DSM 14932 / B316</strain>
        <plasmid evidence="4">Plasmid pCY186</plasmid>
    </source>
</reference>
<geneLocation type="plasmid" evidence="3 4">
    <name>pCY186</name>
</geneLocation>